<gene>
    <name evidence="1" type="ORF">MCBB_1059</name>
</gene>
<keyword evidence="2" id="KW-1185">Reference proteome</keyword>
<evidence type="ECO:0000313" key="2">
    <source>
        <dbReference type="Proteomes" id="UP000094707"/>
    </source>
</evidence>
<name>A0A1D3L224_9EURY</name>
<proteinExistence type="predicted"/>
<evidence type="ECO:0000313" key="1">
    <source>
        <dbReference type="EMBL" id="SCG85618.1"/>
    </source>
</evidence>
<protein>
    <submittedName>
        <fullName evidence="1">Uncharacterized protein</fullName>
    </submittedName>
</protein>
<dbReference type="KEGG" id="mcub:MCBB_1059"/>
<sequence length="127" mass="14440">MKRNLVILGVLLIAGLLLVGPASAAKVIDKHTQTVYSSTFGYGTLSFTTYKINSKYIKVMLNIRYKNGKSGKMTLDFKKISSKKIKVIGTYRTAWGNGKYTYIEKTRWSVSKYYTNDARYELRDLSS</sequence>
<organism evidence="1 2">
    <name type="scientific">Methanobacterium congolense</name>
    <dbReference type="NCBI Taxonomy" id="118062"/>
    <lineage>
        <taxon>Archaea</taxon>
        <taxon>Methanobacteriati</taxon>
        <taxon>Methanobacteriota</taxon>
        <taxon>Methanomada group</taxon>
        <taxon>Methanobacteria</taxon>
        <taxon>Methanobacteriales</taxon>
        <taxon>Methanobacteriaceae</taxon>
        <taxon>Methanobacterium</taxon>
    </lineage>
</organism>
<dbReference type="Proteomes" id="UP000094707">
    <property type="component" value="Chromosome I"/>
</dbReference>
<accession>A0A1D3L224</accession>
<reference evidence="1 2" key="1">
    <citation type="submission" date="2016-08" db="EMBL/GenBank/DDBJ databases">
        <authorList>
            <person name="Seilhamer J.J."/>
        </authorList>
    </citation>
    <scope>NUCLEOTIDE SEQUENCE [LARGE SCALE GENOMIC DNA]</scope>
    <source>
        <strain evidence="1">Buetzberg</strain>
    </source>
</reference>
<dbReference type="AlphaFoldDB" id="A0A1D3L224"/>
<dbReference type="EMBL" id="LT607756">
    <property type="protein sequence ID" value="SCG85618.1"/>
    <property type="molecule type" value="Genomic_DNA"/>
</dbReference>
<dbReference type="STRING" id="118062.MCBB_1059"/>